<proteinExistence type="predicted"/>
<evidence type="ECO:0000313" key="1">
    <source>
        <dbReference type="EMBL" id="MBW90611.1"/>
    </source>
</evidence>
<dbReference type="AlphaFoldDB" id="A0A2P2JAX7"/>
<dbReference type="EMBL" id="GGEC01010128">
    <property type="protein sequence ID" value="MBW90611.1"/>
    <property type="molecule type" value="Transcribed_RNA"/>
</dbReference>
<reference evidence="1" key="1">
    <citation type="submission" date="2018-02" db="EMBL/GenBank/DDBJ databases">
        <title>Rhizophora mucronata_Transcriptome.</title>
        <authorList>
            <person name="Meera S.P."/>
            <person name="Sreeshan A."/>
            <person name="Augustine A."/>
        </authorList>
    </citation>
    <scope>NUCLEOTIDE SEQUENCE</scope>
    <source>
        <tissue evidence="1">Leaf</tissue>
    </source>
</reference>
<sequence length="58" mass="6521">MRFEGIFPQDLTVIVVLQYRSMPNSAISSAHHPLLLLVSLCLWLSDPLQETSSLPLLE</sequence>
<name>A0A2P2JAX7_RHIMU</name>
<organism evidence="1">
    <name type="scientific">Rhizophora mucronata</name>
    <name type="common">Asiatic mangrove</name>
    <dbReference type="NCBI Taxonomy" id="61149"/>
    <lineage>
        <taxon>Eukaryota</taxon>
        <taxon>Viridiplantae</taxon>
        <taxon>Streptophyta</taxon>
        <taxon>Embryophyta</taxon>
        <taxon>Tracheophyta</taxon>
        <taxon>Spermatophyta</taxon>
        <taxon>Magnoliopsida</taxon>
        <taxon>eudicotyledons</taxon>
        <taxon>Gunneridae</taxon>
        <taxon>Pentapetalae</taxon>
        <taxon>rosids</taxon>
        <taxon>fabids</taxon>
        <taxon>Malpighiales</taxon>
        <taxon>Rhizophoraceae</taxon>
        <taxon>Rhizophora</taxon>
    </lineage>
</organism>
<accession>A0A2P2JAX7</accession>
<protein>
    <submittedName>
        <fullName evidence="1">Uncharacterized protein</fullName>
    </submittedName>
</protein>